<keyword evidence="2" id="KW-0813">Transport</keyword>
<sequence>MELPVHPSKTSGSGSQRHHTHSVHSVPHENSALGAQSTTTSIHIPMTSHHIDTGITGPDGSLPSPELSSADDFYEARDPMLLESKRLTEDQIRAIRSSKKVRDFYREQNELITDLLDPAEGREGVEELERRNQIKLKIAIYGSVGVNVLLFLLQLYAAISSKSLSLFATMADSFMDLLSGVILMYAARASTKSNWFKYPSGKSRMETAGTIVFASLMATVSLQLIIESVRTLIDSDEEPPMPSPTAIAFVSFALEQIQLIVGKSADPAFLKKLTYIALTHHRKILQVDTCTAYHAGNNLFVEVDVVMDRETPLWESHDISEDLQIKLESLPNVERAFVHVDYETSHAPEHRKLNLQALLNKEMEMEELFEDEGVDEEFEIEGHEQEDIVDSDFDQSSGDEEPQDDEESNLAEDPEEAKARRKQQAMLAHLKTGKSAFSLPESTTSTPSGGRSKSSRQAASSSSRKTSSTSSRKAAAAASPATSTASTSAAASPAPSAFSGIKIPAEIRKSSRRTTVLNKQETELKLLEYETRKAMQPKREKVVAHKMTQEELLEEAKKTEALNLASLQAFKAQEQEKKKVVKKKEVVMESFVRYHSFAEWIGHGPLIQALADTGPATPGGTRPPTRHGSRVGSRRGSFSGSAEITPTQYGSTGGVPPQSLAQTLAQSLLQHQQEQSSRSASRGSSPHATDGKSNGSIGGSALKTLRSPGGDVEMSSPSGDADRDRKRNTGSAADVPTGALTPAHWATMTMSTGSTARKRKRLHPSQMCGRNWITFVGYEDEDSPISEWSSVESYPEQKPMCAITGLPARYKDPRTGIPYANKEAYKILQNVVRHGYVWSNGLNAYCHDVAQPLPKGVPAGMAEALIGGQQVGEGIVLKDGDLVSAGIHGGGGGGYTYRRRQTQKQSAPGQE</sequence>
<evidence type="ECO:0000256" key="2">
    <source>
        <dbReference type="ARBA" id="ARBA00022448"/>
    </source>
</evidence>
<dbReference type="GO" id="GO:0098771">
    <property type="term" value="P:inorganic ion homeostasis"/>
    <property type="evidence" value="ECO:0007669"/>
    <property type="project" value="UniProtKB-ARBA"/>
</dbReference>
<feature type="region of interest" description="Disordered" evidence="6">
    <location>
        <begin position="611"/>
        <end position="762"/>
    </location>
</feature>
<evidence type="ECO:0000256" key="7">
    <source>
        <dbReference type="SAM" id="Phobius"/>
    </source>
</evidence>
<dbReference type="Pfam" id="PF01545">
    <property type="entry name" value="Cation_efflux"/>
    <property type="match status" value="1"/>
</dbReference>
<accession>A0A9P6N1R0</accession>
<dbReference type="InterPro" id="IPR027469">
    <property type="entry name" value="Cation_efflux_TMD_sf"/>
</dbReference>
<dbReference type="InterPro" id="IPR050291">
    <property type="entry name" value="CDF_Transporter"/>
</dbReference>
<evidence type="ECO:0000256" key="4">
    <source>
        <dbReference type="ARBA" id="ARBA00022989"/>
    </source>
</evidence>
<feature type="compositionally biased region" description="Polar residues" evidence="6">
    <location>
        <begin position="440"/>
        <end position="451"/>
    </location>
</feature>
<evidence type="ECO:0000256" key="5">
    <source>
        <dbReference type="ARBA" id="ARBA00023136"/>
    </source>
</evidence>
<reference evidence="9" key="1">
    <citation type="journal article" date="2020" name="Fungal Divers.">
        <title>Resolving the Mortierellaceae phylogeny through synthesis of multi-gene phylogenetics and phylogenomics.</title>
        <authorList>
            <person name="Vandepol N."/>
            <person name="Liber J."/>
            <person name="Desiro A."/>
            <person name="Na H."/>
            <person name="Kennedy M."/>
            <person name="Barry K."/>
            <person name="Grigoriev I.V."/>
            <person name="Miller A.N."/>
            <person name="O'Donnell K."/>
            <person name="Stajich J.E."/>
            <person name="Bonito G."/>
        </authorList>
    </citation>
    <scope>NUCLEOTIDE SEQUENCE</scope>
    <source>
        <strain evidence="9">NRRL 2769</strain>
    </source>
</reference>
<dbReference type="Pfam" id="PF16916">
    <property type="entry name" value="ZT_dimer"/>
    <property type="match status" value="1"/>
</dbReference>
<feature type="transmembrane region" description="Helical" evidence="7">
    <location>
        <begin position="165"/>
        <end position="187"/>
    </location>
</feature>
<feature type="domain" description="Vps72/YL1 C-terminal" evidence="8">
    <location>
        <begin position="799"/>
        <end position="828"/>
    </location>
</feature>
<feature type="transmembrane region" description="Helical" evidence="7">
    <location>
        <begin position="208"/>
        <end position="226"/>
    </location>
</feature>
<dbReference type="EMBL" id="JAAAID010000216">
    <property type="protein sequence ID" value="KAG0020442.1"/>
    <property type="molecule type" value="Genomic_DNA"/>
</dbReference>
<feature type="compositionally biased region" description="Low complexity" evidence="6">
    <location>
        <begin position="658"/>
        <end position="685"/>
    </location>
</feature>
<evidence type="ECO:0000256" key="6">
    <source>
        <dbReference type="SAM" id="MobiDB-lite"/>
    </source>
</evidence>
<keyword evidence="10" id="KW-1185">Reference proteome</keyword>
<dbReference type="AlphaFoldDB" id="A0A9P6N1R0"/>
<dbReference type="InterPro" id="IPR058533">
    <property type="entry name" value="Cation_efflux_TM"/>
</dbReference>
<dbReference type="GO" id="GO:0016020">
    <property type="term" value="C:membrane"/>
    <property type="evidence" value="ECO:0007669"/>
    <property type="project" value="UniProtKB-SubCell"/>
</dbReference>
<name>A0A9P6N1R0_9FUNG</name>
<dbReference type="InterPro" id="IPR036837">
    <property type="entry name" value="Cation_efflux_CTD_sf"/>
</dbReference>
<dbReference type="Pfam" id="PF05764">
    <property type="entry name" value="YL1"/>
    <property type="match status" value="1"/>
</dbReference>
<dbReference type="PANTHER" id="PTHR43840:SF13">
    <property type="entry name" value="CATION EFFLUX PROTEIN CYTOPLASMIC DOMAIN-CONTAINING PROTEIN"/>
    <property type="match status" value="1"/>
</dbReference>
<evidence type="ECO:0000313" key="9">
    <source>
        <dbReference type="EMBL" id="KAG0020442.1"/>
    </source>
</evidence>
<dbReference type="SUPFAM" id="SSF160240">
    <property type="entry name" value="Cation efflux protein cytoplasmic domain-like"/>
    <property type="match status" value="1"/>
</dbReference>
<dbReference type="Gene3D" id="1.20.1510.10">
    <property type="entry name" value="Cation efflux protein transmembrane domain"/>
    <property type="match status" value="1"/>
</dbReference>
<comment type="caution">
    <text evidence="9">The sequence shown here is derived from an EMBL/GenBank/DDBJ whole genome shotgun (WGS) entry which is preliminary data.</text>
</comment>
<dbReference type="InterPro" id="IPR046757">
    <property type="entry name" value="YL1_N"/>
</dbReference>
<feature type="compositionally biased region" description="Basic residues" evidence="6">
    <location>
        <begin position="624"/>
        <end position="633"/>
    </location>
</feature>
<organism evidence="9 10">
    <name type="scientific">Entomortierella chlamydospora</name>
    <dbReference type="NCBI Taxonomy" id="101097"/>
    <lineage>
        <taxon>Eukaryota</taxon>
        <taxon>Fungi</taxon>
        <taxon>Fungi incertae sedis</taxon>
        <taxon>Mucoromycota</taxon>
        <taxon>Mortierellomycotina</taxon>
        <taxon>Mortierellomycetes</taxon>
        <taxon>Mortierellales</taxon>
        <taxon>Mortierellaceae</taxon>
        <taxon>Entomortierella</taxon>
    </lineage>
</organism>
<dbReference type="Proteomes" id="UP000703661">
    <property type="component" value="Unassembled WGS sequence"/>
</dbReference>
<feature type="region of interest" description="Disordered" evidence="6">
    <location>
        <begin position="48"/>
        <end position="69"/>
    </location>
</feature>
<dbReference type="SMART" id="SM00993">
    <property type="entry name" value="YL1_C"/>
    <property type="match status" value="1"/>
</dbReference>
<feature type="transmembrane region" description="Helical" evidence="7">
    <location>
        <begin position="138"/>
        <end position="159"/>
    </location>
</feature>
<evidence type="ECO:0000256" key="3">
    <source>
        <dbReference type="ARBA" id="ARBA00022692"/>
    </source>
</evidence>
<dbReference type="InterPro" id="IPR013272">
    <property type="entry name" value="Vps72/YL1_C"/>
</dbReference>
<feature type="compositionally biased region" description="Acidic residues" evidence="6">
    <location>
        <begin position="387"/>
        <end position="415"/>
    </location>
</feature>
<evidence type="ECO:0000256" key="1">
    <source>
        <dbReference type="ARBA" id="ARBA00004141"/>
    </source>
</evidence>
<dbReference type="GO" id="GO:0008324">
    <property type="term" value="F:monoatomic cation transmembrane transporter activity"/>
    <property type="evidence" value="ECO:0007669"/>
    <property type="project" value="InterPro"/>
</dbReference>
<dbReference type="GO" id="GO:0030003">
    <property type="term" value="P:intracellular monoatomic cation homeostasis"/>
    <property type="evidence" value="ECO:0007669"/>
    <property type="project" value="UniProtKB-ARBA"/>
</dbReference>
<dbReference type="PANTHER" id="PTHR43840">
    <property type="entry name" value="MITOCHONDRIAL METAL TRANSPORTER 1-RELATED"/>
    <property type="match status" value="1"/>
</dbReference>
<dbReference type="InterPro" id="IPR027470">
    <property type="entry name" value="Cation_efflux_CTD"/>
</dbReference>
<dbReference type="SUPFAM" id="SSF161111">
    <property type="entry name" value="Cation efflux protein transmembrane domain-like"/>
    <property type="match status" value="1"/>
</dbReference>
<evidence type="ECO:0000313" key="10">
    <source>
        <dbReference type="Proteomes" id="UP000703661"/>
    </source>
</evidence>
<feature type="region of interest" description="Disordered" evidence="6">
    <location>
        <begin position="1"/>
        <end position="36"/>
    </location>
</feature>
<keyword evidence="5 7" id="KW-0472">Membrane</keyword>
<dbReference type="Pfam" id="PF08265">
    <property type="entry name" value="YL1_C"/>
    <property type="match status" value="1"/>
</dbReference>
<feature type="compositionally biased region" description="Low complexity" evidence="6">
    <location>
        <begin position="613"/>
        <end position="623"/>
    </location>
</feature>
<comment type="subcellular location">
    <subcellularLocation>
        <location evidence="1">Membrane</location>
        <topology evidence="1">Multi-pass membrane protein</topology>
    </subcellularLocation>
</comment>
<proteinExistence type="predicted"/>
<keyword evidence="4 7" id="KW-1133">Transmembrane helix</keyword>
<protein>
    <recommendedName>
        <fullName evidence="8">Vps72/YL1 C-terminal domain-containing protein</fullName>
    </recommendedName>
</protein>
<keyword evidence="3 7" id="KW-0812">Transmembrane</keyword>
<gene>
    <name evidence="9" type="ORF">BGZ80_004180</name>
</gene>
<feature type="region of interest" description="Disordered" evidence="6">
    <location>
        <begin position="383"/>
        <end position="513"/>
    </location>
</feature>
<feature type="compositionally biased region" description="Low complexity" evidence="6">
    <location>
        <begin position="455"/>
        <end position="497"/>
    </location>
</feature>
<evidence type="ECO:0000259" key="8">
    <source>
        <dbReference type="SMART" id="SM00993"/>
    </source>
</evidence>